<keyword evidence="2" id="KW-1185">Reference proteome</keyword>
<feature type="non-terminal residue" evidence="1">
    <location>
        <position position="78"/>
    </location>
</feature>
<evidence type="ECO:0000313" key="2">
    <source>
        <dbReference type="Proteomes" id="UP001055072"/>
    </source>
</evidence>
<organism evidence="1 2">
    <name type="scientific">Irpex rosettiformis</name>
    <dbReference type="NCBI Taxonomy" id="378272"/>
    <lineage>
        <taxon>Eukaryota</taxon>
        <taxon>Fungi</taxon>
        <taxon>Dikarya</taxon>
        <taxon>Basidiomycota</taxon>
        <taxon>Agaricomycotina</taxon>
        <taxon>Agaricomycetes</taxon>
        <taxon>Polyporales</taxon>
        <taxon>Irpicaceae</taxon>
        <taxon>Irpex</taxon>
    </lineage>
</organism>
<proteinExistence type="predicted"/>
<comment type="caution">
    <text evidence="1">The sequence shown here is derived from an EMBL/GenBank/DDBJ whole genome shotgun (WGS) entry which is preliminary data.</text>
</comment>
<dbReference type="EMBL" id="MU274937">
    <property type="protein sequence ID" value="KAI0084870.1"/>
    <property type="molecule type" value="Genomic_DNA"/>
</dbReference>
<dbReference type="Proteomes" id="UP001055072">
    <property type="component" value="Unassembled WGS sequence"/>
</dbReference>
<accession>A0ACB8TSA5</accession>
<sequence length="78" mass="8700">SAVYWSSKLVNPYASDPSRKAYIERVIIAYAKKSGLDDNANAESTEHSGGTDRNAPLHVTVRFYKKDGTYITTRHVPL</sequence>
<gene>
    <name evidence="1" type="ORF">BDY19DRAFT_877425</name>
</gene>
<feature type="non-terminal residue" evidence="1">
    <location>
        <position position="1"/>
    </location>
</feature>
<reference evidence="1" key="1">
    <citation type="journal article" date="2021" name="Environ. Microbiol.">
        <title>Gene family expansions and transcriptome signatures uncover fungal adaptations to wood decay.</title>
        <authorList>
            <person name="Hage H."/>
            <person name="Miyauchi S."/>
            <person name="Viragh M."/>
            <person name="Drula E."/>
            <person name="Min B."/>
            <person name="Chaduli D."/>
            <person name="Navarro D."/>
            <person name="Favel A."/>
            <person name="Norest M."/>
            <person name="Lesage-Meessen L."/>
            <person name="Balint B."/>
            <person name="Merenyi Z."/>
            <person name="de Eugenio L."/>
            <person name="Morin E."/>
            <person name="Martinez A.T."/>
            <person name="Baldrian P."/>
            <person name="Stursova M."/>
            <person name="Martinez M.J."/>
            <person name="Novotny C."/>
            <person name="Magnuson J.K."/>
            <person name="Spatafora J.W."/>
            <person name="Maurice S."/>
            <person name="Pangilinan J."/>
            <person name="Andreopoulos W."/>
            <person name="LaButti K."/>
            <person name="Hundley H."/>
            <person name="Na H."/>
            <person name="Kuo A."/>
            <person name="Barry K."/>
            <person name="Lipzen A."/>
            <person name="Henrissat B."/>
            <person name="Riley R."/>
            <person name="Ahrendt S."/>
            <person name="Nagy L.G."/>
            <person name="Grigoriev I.V."/>
            <person name="Martin F."/>
            <person name="Rosso M.N."/>
        </authorList>
    </citation>
    <scope>NUCLEOTIDE SEQUENCE</scope>
    <source>
        <strain evidence="1">CBS 384.51</strain>
    </source>
</reference>
<protein>
    <submittedName>
        <fullName evidence="1">Uncharacterized protein</fullName>
    </submittedName>
</protein>
<evidence type="ECO:0000313" key="1">
    <source>
        <dbReference type="EMBL" id="KAI0084870.1"/>
    </source>
</evidence>
<name>A0ACB8TSA5_9APHY</name>